<evidence type="ECO:0008006" key="4">
    <source>
        <dbReference type="Google" id="ProtNLM"/>
    </source>
</evidence>
<comment type="caution">
    <text evidence="2">The sequence shown here is derived from an EMBL/GenBank/DDBJ whole genome shotgun (WGS) entry which is preliminary data.</text>
</comment>
<keyword evidence="1" id="KW-0812">Transmembrane</keyword>
<keyword evidence="3" id="KW-1185">Reference proteome</keyword>
<feature type="transmembrane region" description="Helical" evidence="1">
    <location>
        <begin position="416"/>
        <end position="439"/>
    </location>
</feature>
<feature type="transmembrane region" description="Helical" evidence="1">
    <location>
        <begin position="253"/>
        <end position="271"/>
    </location>
</feature>
<keyword evidence="1" id="KW-0472">Membrane</keyword>
<evidence type="ECO:0000256" key="1">
    <source>
        <dbReference type="SAM" id="Phobius"/>
    </source>
</evidence>
<dbReference type="Proteomes" id="UP001153069">
    <property type="component" value="Unassembled WGS sequence"/>
</dbReference>
<dbReference type="PANTHER" id="PTHR16189:SF2">
    <property type="entry name" value="AMINO ACID TRANSPORTER TRANSMEMBRANE DOMAIN-CONTAINING PROTEIN"/>
    <property type="match status" value="1"/>
</dbReference>
<organism evidence="2 3">
    <name type="scientific">Seminavis robusta</name>
    <dbReference type="NCBI Taxonomy" id="568900"/>
    <lineage>
        <taxon>Eukaryota</taxon>
        <taxon>Sar</taxon>
        <taxon>Stramenopiles</taxon>
        <taxon>Ochrophyta</taxon>
        <taxon>Bacillariophyta</taxon>
        <taxon>Bacillariophyceae</taxon>
        <taxon>Bacillariophycidae</taxon>
        <taxon>Naviculales</taxon>
        <taxon>Naviculaceae</taxon>
        <taxon>Seminavis</taxon>
    </lineage>
</organism>
<protein>
    <recommendedName>
        <fullName evidence="4">Amino acid transporter transmembrane domain-containing protein</fullName>
    </recommendedName>
</protein>
<feature type="transmembrane region" description="Helical" evidence="1">
    <location>
        <begin position="107"/>
        <end position="129"/>
    </location>
</feature>
<dbReference type="AlphaFoldDB" id="A0A9N8HKC1"/>
<feature type="transmembrane region" description="Helical" evidence="1">
    <location>
        <begin position="167"/>
        <end position="192"/>
    </location>
</feature>
<reference evidence="2" key="1">
    <citation type="submission" date="2020-06" db="EMBL/GenBank/DDBJ databases">
        <authorList>
            <consortium name="Plant Systems Biology data submission"/>
        </authorList>
    </citation>
    <scope>NUCLEOTIDE SEQUENCE</scope>
    <source>
        <strain evidence="2">D6</strain>
    </source>
</reference>
<proteinExistence type="predicted"/>
<feature type="transmembrane region" description="Helical" evidence="1">
    <location>
        <begin position="374"/>
        <end position="395"/>
    </location>
</feature>
<sequence length="441" mass="48642">MGLSPAPNPLAVCCAENVASDYVLSAMARAEWLLGRQDQEQREEDQEALVTTASKDYGSILDTTTTINSSERILVIGSGRCPLDLPEVCQLFLGRIGYTAYMISVHLYLYGSLWMFTAVFGNAVAEYYFDSNSNSALDLDHYYQGAILGLTVLVLPLSCLQLTEQKLLQVLLTASRMLLMILMVATPLWAAITGTSHFGDMSMDEDSNQSSLPLLVDWRGIHRMLPIVVCAAIFHFSIPALATDLGRQNQDQLSHIFAWTMVLVFVVYASIGVTDALYFGGANNIRQSSNVNWAHYHGGTGRPIIRDDGVTIWIDVACVFPLHALVLGNSLMAVWYKDRTNPLQQNRWIISAFRIVAAVPPLIGGLYVRELGTILDYNGIFGLAIAFVFPAWLYLSSTERCPSTIRTAYDRLGSSYPAAKSLLVFGVLAQVTVFSLLVWRG</sequence>
<feature type="transmembrane region" description="Helical" evidence="1">
    <location>
        <begin position="312"/>
        <end position="336"/>
    </location>
</feature>
<name>A0A9N8HKC1_9STRA</name>
<dbReference type="OrthoDB" id="294541at2759"/>
<gene>
    <name evidence="2" type="ORF">SEMRO_932_G221610.1</name>
</gene>
<feature type="transmembrane region" description="Helical" evidence="1">
    <location>
        <begin position="221"/>
        <end position="241"/>
    </location>
</feature>
<feature type="transmembrane region" description="Helical" evidence="1">
    <location>
        <begin position="348"/>
        <end position="368"/>
    </location>
</feature>
<accession>A0A9N8HKC1</accession>
<keyword evidence="1" id="KW-1133">Transmembrane helix</keyword>
<feature type="transmembrane region" description="Helical" evidence="1">
    <location>
        <begin position="141"/>
        <end position="160"/>
    </location>
</feature>
<evidence type="ECO:0000313" key="2">
    <source>
        <dbReference type="EMBL" id="CAB9518408.1"/>
    </source>
</evidence>
<dbReference type="PANTHER" id="PTHR16189">
    <property type="entry name" value="TRANSMEMBRANE PROTEIN 104-RELATED"/>
    <property type="match status" value="1"/>
</dbReference>
<dbReference type="EMBL" id="CAICTM010000930">
    <property type="protein sequence ID" value="CAB9518408.1"/>
    <property type="molecule type" value="Genomic_DNA"/>
</dbReference>
<evidence type="ECO:0000313" key="3">
    <source>
        <dbReference type="Proteomes" id="UP001153069"/>
    </source>
</evidence>